<evidence type="ECO:0000313" key="1">
    <source>
        <dbReference type="EMBL" id="GAA1618753.1"/>
    </source>
</evidence>
<dbReference type="Proteomes" id="UP001501319">
    <property type="component" value="Unassembled WGS sequence"/>
</dbReference>
<reference evidence="1 2" key="1">
    <citation type="journal article" date="2019" name="Int. J. Syst. Evol. Microbiol.">
        <title>The Global Catalogue of Microorganisms (GCM) 10K type strain sequencing project: providing services to taxonomists for standard genome sequencing and annotation.</title>
        <authorList>
            <consortium name="The Broad Institute Genomics Platform"/>
            <consortium name="The Broad Institute Genome Sequencing Center for Infectious Disease"/>
            <person name="Wu L."/>
            <person name="Ma J."/>
        </authorList>
    </citation>
    <scope>NUCLEOTIDE SEQUENCE [LARGE SCALE GENOMIC DNA]</scope>
    <source>
        <strain evidence="1 2">JCM 14306</strain>
    </source>
</reference>
<sequence>MMSDEACGRFRPSCGHGEWRLGAGVESVRRAEGSRFGGRELVSVKARGGVTVRGRELVSVKARGGVTVRG</sequence>
<accession>A0ABN2EVC0</accession>
<dbReference type="EMBL" id="BAAANE010000001">
    <property type="protein sequence ID" value="GAA1618753.1"/>
    <property type="molecule type" value="Genomic_DNA"/>
</dbReference>
<organism evidence="1 2">
    <name type="scientific">Kribbella alba</name>
    <dbReference type="NCBI Taxonomy" id="190197"/>
    <lineage>
        <taxon>Bacteria</taxon>
        <taxon>Bacillati</taxon>
        <taxon>Actinomycetota</taxon>
        <taxon>Actinomycetes</taxon>
        <taxon>Propionibacteriales</taxon>
        <taxon>Kribbellaceae</taxon>
        <taxon>Kribbella</taxon>
    </lineage>
</organism>
<protein>
    <submittedName>
        <fullName evidence="1">Uncharacterized protein</fullName>
    </submittedName>
</protein>
<keyword evidence="2" id="KW-1185">Reference proteome</keyword>
<proteinExistence type="predicted"/>
<evidence type="ECO:0000313" key="2">
    <source>
        <dbReference type="Proteomes" id="UP001501319"/>
    </source>
</evidence>
<gene>
    <name evidence="1" type="ORF">GCM10009744_01740</name>
</gene>
<comment type="caution">
    <text evidence="1">The sequence shown here is derived from an EMBL/GenBank/DDBJ whole genome shotgun (WGS) entry which is preliminary data.</text>
</comment>
<name>A0ABN2EVC0_9ACTN</name>